<dbReference type="InterPro" id="IPR036410">
    <property type="entry name" value="HSP_DnaJ_Cys-rich_dom_sf"/>
</dbReference>
<sequence>MSKGFMISGILLLVFSCQITLAQVQETAPEIKALMRKAIEEMNAEKYAEANVTFRKMLASKKVLPTNMSYFFAETLYMINQFHNSENFVKKYLKLAGMGGDYYDQAVQLQQLLDQKKVEIKECDYCNVFGYRLETCQLCVGKGTLTSTCYYCKGYGKTNCLTCYGKGVIVTRNIFDVEEYKACHVCETKGFNVCKVCHGHKVIENQCPDCLGSRLTQTNEICDHQPRHLDSVHPHDTLGNHESEIKIEN</sequence>
<evidence type="ECO:0000313" key="2">
    <source>
        <dbReference type="EMBL" id="MDN5210693.1"/>
    </source>
</evidence>
<comment type="caution">
    <text evidence="2">The sequence shown here is derived from an EMBL/GenBank/DDBJ whole genome shotgun (WGS) entry which is preliminary data.</text>
</comment>
<dbReference type="RefSeq" id="WP_346756035.1">
    <property type="nucleotide sequence ID" value="NZ_JAUJEB010000001.1"/>
</dbReference>
<evidence type="ECO:0000256" key="1">
    <source>
        <dbReference type="SAM" id="SignalP"/>
    </source>
</evidence>
<dbReference type="EMBL" id="JAUJEB010000001">
    <property type="protein sequence ID" value="MDN5210693.1"/>
    <property type="molecule type" value="Genomic_DNA"/>
</dbReference>
<organism evidence="2 3">
    <name type="scientific">Agaribacillus aureus</name>
    <dbReference type="NCBI Taxonomy" id="3051825"/>
    <lineage>
        <taxon>Bacteria</taxon>
        <taxon>Pseudomonadati</taxon>
        <taxon>Bacteroidota</taxon>
        <taxon>Cytophagia</taxon>
        <taxon>Cytophagales</taxon>
        <taxon>Splendidivirgaceae</taxon>
        <taxon>Agaribacillus</taxon>
    </lineage>
</organism>
<proteinExistence type="predicted"/>
<dbReference type="SUPFAM" id="SSF57938">
    <property type="entry name" value="DnaJ/Hsp40 cysteine-rich domain"/>
    <property type="match status" value="1"/>
</dbReference>
<keyword evidence="1" id="KW-0732">Signal</keyword>
<dbReference type="PANTHER" id="PTHR15852:SF54">
    <property type="entry name" value="PROTEIN SSUH2 HOMOLOG"/>
    <property type="match status" value="1"/>
</dbReference>
<gene>
    <name evidence="2" type="ORF">QQ020_01500</name>
</gene>
<evidence type="ECO:0008006" key="4">
    <source>
        <dbReference type="Google" id="ProtNLM"/>
    </source>
</evidence>
<accession>A0ABT8L368</accession>
<evidence type="ECO:0000313" key="3">
    <source>
        <dbReference type="Proteomes" id="UP001172083"/>
    </source>
</evidence>
<dbReference type="PANTHER" id="PTHR15852">
    <property type="entry name" value="PLASTID TRANSCRIPTIONALLY ACTIVE PROTEIN"/>
    <property type="match status" value="1"/>
</dbReference>
<protein>
    <recommendedName>
        <fullName evidence="4">Molecular chaperone DnaJ</fullName>
    </recommendedName>
</protein>
<name>A0ABT8L368_9BACT</name>
<dbReference type="PROSITE" id="PS51257">
    <property type="entry name" value="PROKAR_LIPOPROTEIN"/>
    <property type="match status" value="1"/>
</dbReference>
<dbReference type="Proteomes" id="UP001172083">
    <property type="component" value="Unassembled WGS sequence"/>
</dbReference>
<feature type="signal peptide" evidence="1">
    <location>
        <begin position="1"/>
        <end position="22"/>
    </location>
</feature>
<feature type="chain" id="PRO_5046194441" description="Molecular chaperone DnaJ" evidence="1">
    <location>
        <begin position="23"/>
        <end position="249"/>
    </location>
</feature>
<reference evidence="2" key="1">
    <citation type="submission" date="2023-06" db="EMBL/GenBank/DDBJ databases">
        <title>Genomic of Agaribacillus aureum.</title>
        <authorList>
            <person name="Wang G."/>
        </authorList>
    </citation>
    <scope>NUCLEOTIDE SEQUENCE</scope>
    <source>
        <strain evidence="2">BMA12</strain>
    </source>
</reference>
<keyword evidence="3" id="KW-1185">Reference proteome</keyword>